<reference evidence="2" key="1">
    <citation type="submission" date="2021-02" db="EMBL/GenBank/DDBJ databases">
        <title>Natronoglycomyces albus gen. nov., sp. nov, a haloalkaliphilic actinobacterium from a soda solonchak soil.</title>
        <authorList>
            <person name="Sorokin D.Y."/>
            <person name="Khijniak T.V."/>
            <person name="Zakharycheva A.P."/>
            <person name="Boueva O.V."/>
            <person name="Ariskina E.V."/>
            <person name="Hahnke R.L."/>
            <person name="Bunk B."/>
            <person name="Sproer C."/>
            <person name="Schumann P."/>
            <person name="Evtushenko L.I."/>
            <person name="Kublanov I.V."/>
        </authorList>
    </citation>
    <scope>NUCLEOTIDE SEQUENCE</scope>
    <source>
        <strain evidence="2">DSM 106290</strain>
    </source>
</reference>
<evidence type="ECO:0000313" key="2">
    <source>
        <dbReference type="EMBL" id="QSB04397.1"/>
    </source>
</evidence>
<name>A0A895XHJ1_9ACTN</name>
<gene>
    <name evidence="2" type="ORF">JQS30_11405</name>
</gene>
<feature type="compositionally biased region" description="Basic and acidic residues" evidence="1">
    <location>
        <begin position="61"/>
        <end position="70"/>
    </location>
</feature>
<accession>A0A895XHJ1</accession>
<evidence type="ECO:0000256" key="1">
    <source>
        <dbReference type="SAM" id="MobiDB-lite"/>
    </source>
</evidence>
<dbReference type="EMBL" id="CP070496">
    <property type="protein sequence ID" value="QSB04397.1"/>
    <property type="molecule type" value="Genomic_DNA"/>
</dbReference>
<dbReference type="AlphaFoldDB" id="A0A895XHJ1"/>
<proteinExistence type="predicted"/>
<dbReference type="Proteomes" id="UP000662939">
    <property type="component" value="Chromosome"/>
</dbReference>
<dbReference type="KEGG" id="nav:JQS30_11405"/>
<organism evidence="2 3">
    <name type="scientific">Natronoglycomyces albus</name>
    <dbReference type="NCBI Taxonomy" id="2811108"/>
    <lineage>
        <taxon>Bacteria</taxon>
        <taxon>Bacillati</taxon>
        <taxon>Actinomycetota</taxon>
        <taxon>Actinomycetes</taxon>
        <taxon>Glycomycetales</taxon>
        <taxon>Glycomycetaceae</taxon>
        <taxon>Natronoglycomyces</taxon>
    </lineage>
</organism>
<dbReference type="SUPFAM" id="SSF50494">
    <property type="entry name" value="Trypsin-like serine proteases"/>
    <property type="match status" value="1"/>
</dbReference>
<keyword evidence="3" id="KW-1185">Reference proteome</keyword>
<dbReference type="InterPro" id="IPR009003">
    <property type="entry name" value="Peptidase_S1_PA"/>
</dbReference>
<sequence>MTSPDMNNYEVTDIHVASDYNWPVSRANDWGLLKLAGPVVGGETVTVERVGGDPATSSFSRGEETGHNGV</sequence>
<evidence type="ECO:0000313" key="3">
    <source>
        <dbReference type="Proteomes" id="UP000662939"/>
    </source>
</evidence>
<feature type="region of interest" description="Disordered" evidence="1">
    <location>
        <begin position="49"/>
        <end position="70"/>
    </location>
</feature>
<dbReference type="RefSeq" id="WP_213170394.1">
    <property type="nucleotide sequence ID" value="NZ_CP070496.1"/>
</dbReference>
<protein>
    <submittedName>
        <fullName evidence="2">Uncharacterized protein</fullName>
    </submittedName>
</protein>